<comment type="caution">
    <text evidence="2">The sequence shown here is derived from an EMBL/GenBank/DDBJ whole genome shotgun (WGS) entry which is preliminary data.</text>
</comment>
<gene>
    <name evidence="2" type="ORF">HED35_09940</name>
</gene>
<evidence type="ECO:0000313" key="3">
    <source>
        <dbReference type="Proteomes" id="UP000521358"/>
    </source>
</evidence>
<dbReference type="Pfam" id="PF00239">
    <property type="entry name" value="Resolvase"/>
    <property type="match status" value="1"/>
</dbReference>
<dbReference type="RefSeq" id="WP_167807607.1">
    <property type="nucleotide sequence ID" value="NZ_JAAVMB010000011.1"/>
</dbReference>
<dbReference type="AlphaFoldDB" id="A0A7X6I3P3"/>
<sequence>MKRVGYIYDFYNKSYVDKQYQALEEEGIDTIIFEGDLENDEKIKDSSLTEIVSLLNIGDQLVVYEIQCLGKAIVQLGHFLELLQENEIELVIINKKEYQKKISNVDYCNLIIDISDAEKKVISERTSRGLKAARRRGKTGGRPKISKETVERIKNLYNDRSYTLREIAEECKVSLGTAYKYAQN</sequence>
<dbReference type="Gene3D" id="3.40.50.1390">
    <property type="entry name" value="Resolvase, N-terminal catalytic domain"/>
    <property type="match status" value="1"/>
</dbReference>
<evidence type="ECO:0000259" key="1">
    <source>
        <dbReference type="SMART" id="SM00857"/>
    </source>
</evidence>
<dbReference type="GO" id="GO:0000150">
    <property type="term" value="F:DNA strand exchange activity"/>
    <property type="evidence" value="ECO:0007669"/>
    <property type="project" value="InterPro"/>
</dbReference>
<dbReference type="Proteomes" id="UP000521358">
    <property type="component" value="Unassembled WGS sequence"/>
</dbReference>
<feature type="domain" description="Resolvase/invertase-type recombinase catalytic" evidence="1">
    <location>
        <begin position="7"/>
        <end position="139"/>
    </location>
</feature>
<name>A0A7X6I3P3_9ENTE</name>
<reference evidence="2 3" key="1">
    <citation type="submission" date="2020-03" db="EMBL/GenBank/DDBJ databases">
        <title>Bacterial samples isolated from urine from healthy bovine heifers (Gyr breed).</title>
        <authorList>
            <person name="Giannattasio-Ferraz S."/>
            <person name="Maskeri L."/>
            <person name="Penido A."/>
            <person name="Barbosa-Stancioli E.F."/>
            <person name="Putonti C."/>
        </authorList>
    </citation>
    <scope>NUCLEOTIDE SEQUENCE [LARGE SCALE GENOMIC DNA]</scope>
    <source>
        <strain evidence="2 3">UFMG-H7</strain>
    </source>
</reference>
<dbReference type="GO" id="GO:0003677">
    <property type="term" value="F:DNA binding"/>
    <property type="evidence" value="ECO:0007669"/>
    <property type="project" value="InterPro"/>
</dbReference>
<dbReference type="Gene3D" id="1.10.10.60">
    <property type="entry name" value="Homeodomain-like"/>
    <property type="match status" value="1"/>
</dbReference>
<dbReference type="EMBL" id="JAAVMB010000011">
    <property type="protein sequence ID" value="NKC68410.1"/>
    <property type="molecule type" value="Genomic_DNA"/>
</dbReference>
<evidence type="ECO:0000313" key="2">
    <source>
        <dbReference type="EMBL" id="NKC68410.1"/>
    </source>
</evidence>
<protein>
    <submittedName>
        <fullName evidence="2">Recombinase family protein</fullName>
    </submittedName>
</protein>
<dbReference type="InterPro" id="IPR036162">
    <property type="entry name" value="Resolvase-like_N_sf"/>
</dbReference>
<accession>A0A7X6I3P3</accession>
<dbReference type="SUPFAM" id="SSF53041">
    <property type="entry name" value="Resolvase-like"/>
    <property type="match status" value="1"/>
</dbReference>
<proteinExistence type="predicted"/>
<dbReference type="InterPro" id="IPR006119">
    <property type="entry name" value="Resolv_N"/>
</dbReference>
<organism evidence="2 3">
    <name type="scientific">Vagococcus fluvialis</name>
    <dbReference type="NCBI Taxonomy" id="2738"/>
    <lineage>
        <taxon>Bacteria</taxon>
        <taxon>Bacillati</taxon>
        <taxon>Bacillota</taxon>
        <taxon>Bacilli</taxon>
        <taxon>Lactobacillales</taxon>
        <taxon>Enterococcaceae</taxon>
        <taxon>Vagococcus</taxon>
    </lineage>
</organism>
<dbReference type="SMART" id="SM00857">
    <property type="entry name" value="Resolvase"/>
    <property type="match status" value="1"/>
</dbReference>